<keyword evidence="4" id="KW-0032">Aminotransferase</keyword>
<dbReference type="GO" id="GO:0008483">
    <property type="term" value="F:transaminase activity"/>
    <property type="evidence" value="ECO:0007669"/>
    <property type="project" value="UniProtKB-KW"/>
</dbReference>
<organism evidence="4 5">
    <name type="scientific">Streptomyces polyasparticus</name>
    <dbReference type="NCBI Taxonomy" id="2767826"/>
    <lineage>
        <taxon>Bacteria</taxon>
        <taxon>Bacillati</taxon>
        <taxon>Actinomycetota</taxon>
        <taxon>Actinomycetes</taxon>
        <taxon>Kitasatosporales</taxon>
        <taxon>Streptomycetaceae</taxon>
        <taxon>Streptomyces</taxon>
    </lineage>
</organism>
<reference evidence="4 5" key="1">
    <citation type="submission" date="2020-08" db="EMBL/GenBank/DDBJ databases">
        <title>Genemic of Streptomyces polyaspartic.</title>
        <authorList>
            <person name="Liu W."/>
        </authorList>
    </citation>
    <scope>NUCLEOTIDE SEQUENCE [LARGE SCALE GENOMIC DNA]</scope>
    <source>
        <strain evidence="4 5">TRM66268-LWL</strain>
    </source>
</reference>
<gene>
    <name evidence="4" type="ORF">H9Y04_08685</name>
</gene>
<evidence type="ECO:0000256" key="3">
    <source>
        <dbReference type="RuleBase" id="RU003560"/>
    </source>
</evidence>
<name>A0ABR7SCB0_9ACTN</name>
<evidence type="ECO:0000313" key="4">
    <source>
        <dbReference type="EMBL" id="MBC9712649.1"/>
    </source>
</evidence>
<keyword evidence="2 3" id="KW-0663">Pyridoxal phosphate</keyword>
<dbReference type="PANTHER" id="PTHR45688">
    <property type="match status" value="1"/>
</dbReference>
<keyword evidence="5" id="KW-1185">Reference proteome</keyword>
<proteinExistence type="inferred from homology"/>
<accession>A0ABR7SCB0</accession>
<dbReference type="Gene3D" id="3.40.640.10">
    <property type="entry name" value="Type I PLP-dependent aspartate aminotransferase-like (Major domain)"/>
    <property type="match status" value="1"/>
</dbReference>
<comment type="caution">
    <text evidence="4">The sequence shown here is derived from an EMBL/GenBank/DDBJ whole genome shotgun (WGS) entry which is preliminary data.</text>
</comment>
<dbReference type="EMBL" id="JACTVJ010000005">
    <property type="protein sequence ID" value="MBC9712649.1"/>
    <property type="molecule type" value="Genomic_DNA"/>
</dbReference>
<dbReference type="PANTHER" id="PTHR45688:SF13">
    <property type="entry name" value="ALANINE--GLYOXYLATE AMINOTRANSFERASE 2-LIKE"/>
    <property type="match status" value="1"/>
</dbReference>
<keyword evidence="4" id="KW-0808">Transferase</keyword>
<evidence type="ECO:0000256" key="1">
    <source>
        <dbReference type="ARBA" id="ARBA00008954"/>
    </source>
</evidence>
<evidence type="ECO:0000313" key="5">
    <source>
        <dbReference type="Proteomes" id="UP000642284"/>
    </source>
</evidence>
<dbReference type="InterPro" id="IPR015422">
    <property type="entry name" value="PyrdxlP-dep_Trfase_small"/>
</dbReference>
<evidence type="ECO:0000256" key="2">
    <source>
        <dbReference type="ARBA" id="ARBA00022898"/>
    </source>
</evidence>
<protein>
    <submittedName>
        <fullName evidence="4">Aspartate aminotransferase family protein</fullName>
    </submittedName>
</protein>
<dbReference type="SUPFAM" id="SSF53383">
    <property type="entry name" value="PLP-dependent transferases"/>
    <property type="match status" value="1"/>
</dbReference>
<sequence>MYANSSSDTPASDFWTHADRHLVRYGGEFTREIIERAAGSFVYTADGRRILDFTSGQMSAILGHSHPEIVETVRRQVASLDHLYSGMLSRPVVDLARRLAGTLPAPLEKTLLLTTGAESNEAAIRMAKLVTGKHEIVSFARSWHGMTQAAASATYSAGRKGYGPSAPGNFAIPVPNAYRPDFTAPDGTLDWRRQLDFAFGMIDAQSTGSLAACIVEPVLSSGGIIEPPAGYFGALQAKCRERGMLLILDEAQTGLCRTGSWYAFERDGIVPDILTLSKTLGAGLPLAAVVTSAEIEQEAYERGFLFFTTHVSDPLPAAVGNTVLDVLVRDGLDERARSLGTYLRKGLEELADRHEVVGDIRGRGLLAGLELVVDRTTKESSDDLGARVTRRCLELGLHMNIVQLSGMGGVFRIAPPLTATEEELALGLEILDEALAYASASRRPDDSAR</sequence>
<dbReference type="InterPro" id="IPR015421">
    <property type="entry name" value="PyrdxlP-dep_Trfase_major"/>
</dbReference>
<dbReference type="InterPro" id="IPR005814">
    <property type="entry name" value="Aminotrans_3"/>
</dbReference>
<dbReference type="Pfam" id="PF00202">
    <property type="entry name" value="Aminotran_3"/>
    <property type="match status" value="1"/>
</dbReference>
<dbReference type="InterPro" id="IPR049704">
    <property type="entry name" value="Aminotrans_3_PPA_site"/>
</dbReference>
<dbReference type="PIRSF" id="PIRSF000521">
    <property type="entry name" value="Transaminase_4ab_Lys_Orn"/>
    <property type="match status" value="1"/>
</dbReference>
<dbReference type="PROSITE" id="PS00600">
    <property type="entry name" value="AA_TRANSFER_CLASS_3"/>
    <property type="match status" value="1"/>
</dbReference>
<comment type="similarity">
    <text evidence="1 3">Belongs to the class-III pyridoxal-phosphate-dependent aminotransferase family.</text>
</comment>
<dbReference type="CDD" id="cd00610">
    <property type="entry name" value="OAT_like"/>
    <property type="match status" value="1"/>
</dbReference>
<dbReference type="RefSeq" id="WP_187813728.1">
    <property type="nucleotide sequence ID" value="NZ_JACTVJ010000005.1"/>
</dbReference>
<dbReference type="Proteomes" id="UP000642284">
    <property type="component" value="Unassembled WGS sequence"/>
</dbReference>
<dbReference type="Gene3D" id="3.90.1150.10">
    <property type="entry name" value="Aspartate Aminotransferase, domain 1"/>
    <property type="match status" value="1"/>
</dbReference>
<dbReference type="InterPro" id="IPR015424">
    <property type="entry name" value="PyrdxlP-dep_Trfase"/>
</dbReference>